<gene>
    <name evidence="2 3" type="primary">dtd</name>
    <name evidence="3" type="ORF">NQ491_04750</name>
</gene>
<keyword evidence="2" id="KW-0820">tRNA-binding</keyword>
<dbReference type="Gene3D" id="3.50.80.10">
    <property type="entry name" value="D-tyrosyl-tRNA(Tyr) deacylase"/>
    <property type="match status" value="1"/>
</dbReference>
<dbReference type="Pfam" id="PF02580">
    <property type="entry name" value="Tyr_Deacylase"/>
    <property type="match status" value="1"/>
</dbReference>
<comment type="catalytic activity">
    <reaction evidence="2">
        <text>glycyl-tRNA(Ala) + H2O = tRNA(Ala) + glycine + H(+)</text>
        <dbReference type="Rhea" id="RHEA:53744"/>
        <dbReference type="Rhea" id="RHEA-COMP:9657"/>
        <dbReference type="Rhea" id="RHEA-COMP:13640"/>
        <dbReference type="ChEBI" id="CHEBI:15377"/>
        <dbReference type="ChEBI" id="CHEBI:15378"/>
        <dbReference type="ChEBI" id="CHEBI:57305"/>
        <dbReference type="ChEBI" id="CHEBI:78442"/>
        <dbReference type="ChEBI" id="CHEBI:78522"/>
    </reaction>
</comment>
<proteinExistence type="inferred from homology"/>
<dbReference type="EC" id="3.1.1.-" evidence="2"/>
<organism evidence="3 4">
    <name type="scientific">Alistipes ihumii AP11</name>
    <dbReference type="NCBI Taxonomy" id="1211813"/>
    <lineage>
        <taxon>Bacteria</taxon>
        <taxon>Pseudomonadati</taxon>
        <taxon>Bacteroidota</taxon>
        <taxon>Bacteroidia</taxon>
        <taxon>Bacteroidales</taxon>
        <taxon>Rikenellaceae</taxon>
        <taxon>Alistipes</taxon>
    </lineage>
</organism>
<evidence type="ECO:0000256" key="2">
    <source>
        <dbReference type="HAMAP-Rule" id="MF_00518"/>
    </source>
</evidence>
<dbReference type="PANTHER" id="PTHR10472:SF5">
    <property type="entry name" value="D-AMINOACYL-TRNA DEACYLASE 1"/>
    <property type="match status" value="1"/>
</dbReference>
<dbReference type="GO" id="GO:0051499">
    <property type="term" value="F:D-aminoacyl-tRNA deacylase activity"/>
    <property type="evidence" value="ECO:0007669"/>
    <property type="project" value="UniProtKB-EC"/>
</dbReference>
<dbReference type="HAMAP" id="MF_00518">
    <property type="entry name" value="Deacylase_Dtd"/>
    <property type="match status" value="1"/>
</dbReference>
<dbReference type="EC" id="3.1.1.96" evidence="2"/>
<dbReference type="EMBL" id="CP102294">
    <property type="protein sequence ID" value="UWN58086.1"/>
    <property type="molecule type" value="Genomic_DNA"/>
</dbReference>
<dbReference type="CDD" id="cd00563">
    <property type="entry name" value="Dtyr_deacylase"/>
    <property type="match status" value="1"/>
</dbReference>
<comment type="domain">
    <text evidence="2">A Gly-cisPro motif from one monomer fits into the active site of the other monomer to allow specific chiral rejection of L-amino acids.</text>
</comment>
<comment type="subcellular location">
    <subcellularLocation>
        <location evidence="2">Cytoplasm</location>
    </subcellularLocation>
</comment>
<keyword evidence="2 3" id="KW-0378">Hydrolase</keyword>
<dbReference type="SUPFAM" id="SSF69500">
    <property type="entry name" value="DTD-like"/>
    <property type="match status" value="1"/>
</dbReference>
<evidence type="ECO:0000313" key="3">
    <source>
        <dbReference type="EMBL" id="UWN58086.1"/>
    </source>
</evidence>
<comment type="similarity">
    <text evidence="1 2">Belongs to the DTD family.</text>
</comment>
<sequence length="151" mass="16409">MRILIQRVRRASVGIGGSVRSSIGRGLLVLVGIGPDDGEDDVRYLCEKLVKLRIFDDEAGVMNRSVVDAGGDVLVVSQFTLYASTRKGNRPSYVRAAGPEAAVPLYERFVAVTGKLLGRPVQTGVFGADMQVELVNDGPVTIWIDSKRKEY</sequence>
<accession>A0ABY5V1I2</accession>
<name>A0ABY5V1I2_9BACT</name>
<keyword evidence="2" id="KW-0963">Cytoplasm</keyword>
<evidence type="ECO:0000313" key="4">
    <source>
        <dbReference type="Proteomes" id="UP001059295"/>
    </source>
</evidence>
<dbReference type="Proteomes" id="UP001059295">
    <property type="component" value="Chromosome"/>
</dbReference>
<dbReference type="NCBIfam" id="TIGR00256">
    <property type="entry name" value="D-aminoacyl-tRNA deacylase"/>
    <property type="match status" value="1"/>
</dbReference>
<keyword evidence="4" id="KW-1185">Reference proteome</keyword>
<dbReference type="RefSeq" id="WP_019246446.1">
    <property type="nucleotide sequence ID" value="NZ_CAPH01000017.1"/>
</dbReference>
<feature type="short sequence motif" description="Gly-cisPro motif, important for rejection of L-amino acids" evidence="2">
    <location>
        <begin position="138"/>
        <end position="139"/>
    </location>
</feature>
<comment type="function">
    <text evidence="2">An aminoacyl-tRNA editing enzyme that deacylates mischarged D-aminoacyl-tRNAs. Also deacylates mischarged glycyl-tRNA(Ala), protecting cells against glycine mischarging by AlaRS. Acts via tRNA-based rather than protein-based catalysis; rejects L-amino acids rather than detecting D-amino acids in the active site. By recycling D-aminoacyl-tRNA to D-amino acids and free tRNA molecules, this enzyme counteracts the toxicity associated with the formation of D-aminoacyl-tRNA entities in vivo and helps enforce protein L-homochirality.</text>
</comment>
<comment type="catalytic activity">
    <reaction evidence="2">
        <text>a D-aminoacyl-tRNA + H2O = a tRNA + a D-alpha-amino acid + H(+)</text>
        <dbReference type="Rhea" id="RHEA:13953"/>
        <dbReference type="Rhea" id="RHEA-COMP:10123"/>
        <dbReference type="Rhea" id="RHEA-COMP:10124"/>
        <dbReference type="ChEBI" id="CHEBI:15377"/>
        <dbReference type="ChEBI" id="CHEBI:15378"/>
        <dbReference type="ChEBI" id="CHEBI:59871"/>
        <dbReference type="ChEBI" id="CHEBI:78442"/>
        <dbReference type="ChEBI" id="CHEBI:79333"/>
        <dbReference type="EC" id="3.1.1.96"/>
    </reaction>
</comment>
<reference evidence="3" key="1">
    <citation type="journal article" date="2022" name="Cell">
        <title>Design, construction, and in vivo augmentation of a complex gut microbiome.</title>
        <authorList>
            <person name="Cheng A.G."/>
            <person name="Ho P.Y."/>
            <person name="Aranda-Diaz A."/>
            <person name="Jain S."/>
            <person name="Yu F.B."/>
            <person name="Meng X."/>
            <person name="Wang M."/>
            <person name="Iakiviak M."/>
            <person name="Nagashima K."/>
            <person name="Zhao A."/>
            <person name="Murugkar P."/>
            <person name="Patil A."/>
            <person name="Atabakhsh K."/>
            <person name="Weakley A."/>
            <person name="Yan J."/>
            <person name="Brumbaugh A.R."/>
            <person name="Higginbottom S."/>
            <person name="Dimas A."/>
            <person name="Shiver A.L."/>
            <person name="Deutschbauer A."/>
            <person name="Neff N."/>
            <person name="Sonnenburg J.L."/>
            <person name="Huang K.C."/>
            <person name="Fischbach M.A."/>
        </authorList>
    </citation>
    <scope>NUCLEOTIDE SEQUENCE</scope>
    <source>
        <strain evidence="3">AP11</strain>
    </source>
</reference>
<dbReference type="GeneID" id="82891018"/>
<comment type="subunit">
    <text evidence="2">Homodimer.</text>
</comment>
<keyword evidence="2" id="KW-0694">RNA-binding</keyword>
<evidence type="ECO:0000256" key="1">
    <source>
        <dbReference type="ARBA" id="ARBA00009673"/>
    </source>
</evidence>
<protein>
    <recommendedName>
        <fullName evidence="2">D-aminoacyl-tRNA deacylase</fullName>
        <shortName evidence="2">DTD</shortName>
        <ecNumber evidence="2">3.1.1.96</ecNumber>
    </recommendedName>
    <alternativeName>
        <fullName evidence="2">Gly-tRNA(Ala) deacylase</fullName>
        <ecNumber evidence="2">3.1.1.-</ecNumber>
    </alternativeName>
</protein>
<dbReference type="InterPro" id="IPR003732">
    <property type="entry name" value="Daa-tRNA_deacyls_DTD"/>
</dbReference>
<dbReference type="PANTHER" id="PTHR10472">
    <property type="entry name" value="D-TYROSYL-TRNA TYR DEACYLASE"/>
    <property type="match status" value="1"/>
</dbReference>
<dbReference type="InterPro" id="IPR023509">
    <property type="entry name" value="DTD-like_sf"/>
</dbReference>